<evidence type="ECO:0000313" key="2">
    <source>
        <dbReference type="Proteomes" id="UP000270795"/>
    </source>
</evidence>
<dbReference type="EMBL" id="RBUM01000415">
    <property type="protein sequence ID" value="RMV10879.1"/>
    <property type="molecule type" value="Genomic_DNA"/>
</dbReference>
<accession>A0A3M5ZV83</accession>
<protein>
    <submittedName>
        <fullName evidence="1">Uncharacterized protein</fullName>
    </submittedName>
</protein>
<dbReference type="Proteomes" id="UP000270795">
    <property type="component" value="Unassembled WGS sequence"/>
</dbReference>
<comment type="caution">
    <text evidence="1">The sequence shown here is derived from an EMBL/GenBank/DDBJ whole genome shotgun (WGS) entry which is preliminary data.</text>
</comment>
<dbReference type="AlphaFoldDB" id="A0A3M5ZV83"/>
<sequence>MTLANAVSVPARISIGSVASQMSSIRIIAASPEEKRRRQQHFQLASSL</sequence>
<name>A0A3M5ZV83_PSESS</name>
<gene>
    <name evidence="1" type="ORF">ALP17_110958</name>
</gene>
<reference evidence="1 2" key="1">
    <citation type="submission" date="2018-08" db="EMBL/GenBank/DDBJ databases">
        <title>Recombination of ecologically and evolutionarily significant loci maintains genetic cohesion in the Pseudomonas syringae species complex.</title>
        <authorList>
            <person name="Dillon M."/>
            <person name="Thakur S."/>
            <person name="Almeida R.N.D."/>
            <person name="Weir B.S."/>
            <person name="Guttman D.S."/>
        </authorList>
    </citation>
    <scope>NUCLEOTIDE SEQUENCE [LARGE SCALE GENOMIC DNA]</scope>
    <source>
        <strain evidence="1 2">ICMP 11899</strain>
    </source>
</reference>
<organism evidence="1 2">
    <name type="scientific">Pseudomonas savastanoi</name>
    <name type="common">Pseudomonas syringae pv. savastanoi</name>
    <dbReference type="NCBI Taxonomy" id="29438"/>
    <lineage>
        <taxon>Bacteria</taxon>
        <taxon>Pseudomonadati</taxon>
        <taxon>Pseudomonadota</taxon>
        <taxon>Gammaproteobacteria</taxon>
        <taxon>Pseudomonadales</taxon>
        <taxon>Pseudomonadaceae</taxon>
        <taxon>Pseudomonas</taxon>
    </lineage>
</organism>
<proteinExistence type="predicted"/>
<evidence type="ECO:0000313" key="1">
    <source>
        <dbReference type="EMBL" id="RMV10879.1"/>
    </source>
</evidence>